<proteinExistence type="predicted"/>
<protein>
    <submittedName>
        <fullName evidence="2">DUF456 family protein</fullName>
    </submittedName>
</protein>
<dbReference type="Pfam" id="PF04306">
    <property type="entry name" value="DUF456"/>
    <property type="match status" value="1"/>
</dbReference>
<keyword evidence="1" id="KW-0812">Transmembrane</keyword>
<feature type="transmembrane region" description="Helical" evidence="1">
    <location>
        <begin position="49"/>
        <end position="72"/>
    </location>
</feature>
<dbReference type="PANTHER" id="PTHR39165:SF1">
    <property type="entry name" value="DUF456 DOMAIN-CONTAINING PROTEIN"/>
    <property type="match status" value="1"/>
</dbReference>
<keyword evidence="1" id="KW-0472">Membrane</keyword>
<feature type="transmembrane region" description="Helical" evidence="1">
    <location>
        <begin position="7"/>
        <end position="37"/>
    </location>
</feature>
<dbReference type="InterPro" id="IPR007403">
    <property type="entry name" value="DUF456"/>
</dbReference>
<reference evidence="2 3" key="1">
    <citation type="submission" date="2019-12" db="EMBL/GenBank/DDBJ databases">
        <title>Sequence classification of anaerobic respiratory reductive dehalogenases: First we see many, then we see few.</title>
        <authorList>
            <person name="Molenda O."/>
            <person name="Puentes Jacome L.A."/>
            <person name="Cao X."/>
            <person name="Nesbo C.L."/>
            <person name="Tang S."/>
            <person name="Morson N."/>
            <person name="Patron J."/>
            <person name="Lomheim L."/>
            <person name="Wishart D.S."/>
            <person name="Edwards E.A."/>
        </authorList>
    </citation>
    <scope>NUCLEOTIDE SEQUENCE [LARGE SCALE GENOMIC DNA]</scope>
    <source>
        <strain evidence="2 3">12DCA</strain>
    </source>
</reference>
<evidence type="ECO:0000313" key="2">
    <source>
        <dbReference type="EMBL" id="QHA00632.1"/>
    </source>
</evidence>
<keyword evidence="1" id="KW-1133">Transmembrane helix</keyword>
<dbReference type="Proteomes" id="UP000430508">
    <property type="component" value="Chromosome"/>
</dbReference>
<evidence type="ECO:0000256" key="1">
    <source>
        <dbReference type="SAM" id="Phobius"/>
    </source>
</evidence>
<feature type="transmembrane region" description="Helical" evidence="1">
    <location>
        <begin position="133"/>
        <end position="156"/>
    </location>
</feature>
<gene>
    <name evidence="2" type="ORF">GQ588_08305</name>
</gene>
<feature type="transmembrane region" description="Helical" evidence="1">
    <location>
        <begin position="84"/>
        <end position="113"/>
    </location>
</feature>
<name>A0A857DJG5_9FIRM</name>
<accession>A0A857DJG5</accession>
<organism evidence="2 3">
    <name type="scientific">Dehalobacter restrictus</name>
    <dbReference type="NCBI Taxonomy" id="55583"/>
    <lineage>
        <taxon>Bacteria</taxon>
        <taxon>Bacillati</taxon>
        <taxon>Bacillota</taxon>
        <taxon>Clostridia</taxon>
        <taxon>Eubacteriales</taxon>
        <taxon>Desulfitobacteriaceae</taxon>
        <taxon>Dehalobacter</taxon>
    </lineage>
</organism>
<evidence type="ECO:0000313" key="3">
    <source>
        <dbReference type="Proteomes" id="UP000430508"/>
    </source>
</evidence>
<dbReference type="EMBL" id="CP046996">
    <property type="protein sequence ID" value="QHA00632.1"/>
    <property type="molecule type" value="Genomic_DNA"/>
</dbReference>
<dbReference type="PANTHER" id="PTHR39165">
    <property type="entry name" value="IG HYPOTHETICAL 17883"/>
    <property type="match status" value="1"/>
</dbReference>
<sequence>MDMIALIIAVVLFIAGIVGTVLPVLPGVILIYAGMLVYGFMTGFATLNAYFFILQALVVILLFFVDYFASAIGTKRFGGSKQAAWGAVIGTILGLIVLGPLGIILGPFLGAIAAELIRGTELKKTIQIGLGTLLGVLGGTAVKIGAEIIMIVYFFVRIY</sequence>
<dbReference type="AlphaFoldDB" id="A0A857DJG5"/>
<dbReference type="RefSeq" id="WP_019226085.1">
    <property type="nucleotide sequence ID" value="NZ_CP046996.1"/>
</dbReference>